<evidence type="ECO:0000256" key="5">
    <source>
        <dbReference type="RuleBase" id="RU003949"/>
    </source>
</evidence>
<dbReference type="InterPro" id="IPR019972">
    <property type="entry name" value="Ribosomal_uL14_CS"/>
</dbReference>
<comment type="subunit">
    <text evidence="4">Part of the 50S ribosomal subunit. Forms a cluster with proteins L3 and L24e, part of which may contact the 16S rRNA in 2 intersubunit bridges.</text>
</comment>
<evidence type="ECO:0000313" key="6">
    <source>
        <dbReference type="EMBL" id="HIH10218.1"/>
    </source>
</evidence>
<keyword evidence="4" id="KW-0699">rRNA-binding</keyword>
<dbReference type="CDD" id="cd00337">
    <property type="entry name" value="Ribosomal_uL14"/>
    <property type="match status" value="1"/>
</dbReference>
<dbReference type="GO" id="GO:0022625">
    <property type="term" value="C:cytosolic large ribosomal subunit"/>
    <property type="evidence" value="ECO:0007669"/>
    <property type="project" value="TreeGrafter"/>
</dbReference>
<keyword evidence="4" id="KW-0694">RNA-binding</keyword>
<dbReference type="FunFam" id="2.40.150.20:FF:000007">
    <property type="entry name" value="50S ribosomal protein L14"/>
    <property type="match status" value="1"/>
</dbReference>
<keyword evidence="2 4" id="KW-0689">Ribosomal protein</keyword>
<dbReference type="PANTHER" id="PTHR11761">
    <property type="entry name" value="50S/60S RIBOSOMAL PROTEIN L14/L23"/>
    <property type="match status" value="1"/>
</dbReference>
<comment type="function">
    <text evidence="4">Binds to 23S rRNA. Forms part of two intersubunit bridges in the 70S ribosome.</text>
</comment>
<dbReference type="PANTHER" id="PTHR11761:SF8">
    <property type="entry name" value="LARGE RIBOSOMAL SUBUNIT PROTEIN UL14"/>
    <property type="match status" value="1"/>
</dbReference>
<sequence length="132" mass="14415">MKAINASIVRGLTHGTMCFCADNSGAKEVKIITVYRYKGRRRTSAKGGIADMVNVVVKKGKPEMRKKVEKAVVIRVRKEYKRPDGTRIKFEDNAVVLVDEKGLPKGSEVKGVVAKEVGERFPKIAGISAGVV</sequence>
<comment type="caution">
    <text evidence="6">The sequence shown here is derived from an EMBL/GenBank/DDBJ whole genome shotgun (WGS) entry which is preliminary data.</text>
</comment>
<dbReference type="NCBIfam" id="NF006344">
    <property type="entry name" value="PRK08571.1"/>
    <property type="match status" value="1"/>
</dbReference>
<dbReference type="SMART" id="SM01374">
    <property type="entry name" value="Ribosomal_L14"/>
    <property type="match status" value="1"/>
</dbReference>
<evidence type="ECO:0000256" key="2">
    <source>
        <dbReference type="ARBA" id="ARBA00022980"/>
    </source>
</evidence>
<evidence type="ECO:0000256" key="4">
    <source>
        <dbReference type="HAMAP-Rule" id="MF_01367"/>
    </source>
</evidence>
<evidence type="ECO:0000256" key="3">
    <source>
        <dbReference type="ARBA" id="ARBA00023274"/>
    </source>
</evidence>
<dbReference type="GO" id="GO:0006412">
    <property type="term" value="P:translation"/>
    <property type="evidence" value="ECO:0007669"/>
    <property type="project" value="UniProtKB-UniRule"/>
</dbReference>
<dbReference type="Pfam" id="PF00238">
    <property type="entry name" value="Ribosomal_L14"/>
    <property type="match status" value="1"/>
</dbReference>
<evidence type="ECO:0000313" key="7">
    <source>
        <dbReference type="Proteomes" id="UP000565078"/>
    </source>
</evidence>
<organism evidence="6 7">
    <name type="scientific">Candidatus Iainarchaeum sp</name>
    <dbReference type="NCBI Taxonomy" id="3101447"/>
    <lineage>
        <taxon>Archaea</taxon>
        <taxon>Candidatus Iainarchaeota</taxon>
        <taxon>Candidatus Iainarchaeia</taxon>
        <taxon>Candidatus Iainarchaeales</taxon>
        <taxon>Candidatus Iainarchaeaceae</taxon>
        <taxon>Candidatus Iainarchaeum</taxon>
    </lineage>
</organism>
<dbReference type="Proteomes" id="UP000565078">
    <property type="component" value="Unassembled WGS sequence"/>
</dbReference>
<dbReference type="HAMAP" id="MF_01367">
    <property type="entry name" value="Ribosomal_uL14"/>
    <property type="match status" value="1"/>
</dbReference>
<dbReference type="GO" id="GO:0003735">
    <property type="term" value="F:structural constituent of ribosome"/>
    <property type="evidence" value="ECO:0007669"/>
    <property type="project" value="InterPro"/>
</dbReference>
<name>A0A7J4IXT7_9ARCH</name>
<dbReference type="EMBL" id="DUGC01000097">
    <property type="protein sequence ID" value="HIH10218.1"/>
    <property type="molecule type" value="Genomic_DNA"/>
</dbReference>
<comment type="similarity">
    <text evidence="1 4 5">Belongs to the universal ribosomal protein uL14 family.</text>
</comment>
<reference evidence="7" key="1">
    <citation type="journal article" date="2020" name="bioRxiv">
        <title>A rank-normalized archaeal taxonomy based on genome phylogeny resolves widespread incomplete and uneven classifications.</title>
        <authorList>
            <person name="Rinke C."/>
            <person name="Chuvochina M."/>
            <person name="Mussig A.J."/>
            <person name="Chaumeil P.-A."/>
            <person name="Waite D.W."/>
            <person name="Whitman W.B."/>
            <person name="Parks D.H."/>
            <person name="Hugenholtz P."/>
        </authorList>
    </citation>
    <scope>NUCLEOTIDE SEQUENCE [LARGE SCALE GENOMIC DNA]</scope>
</reference>
<keyword evidence="3 4" id="KW-0687">Ribonucleoprotein</keyword>
<accession>A0A7J4IXT7</accession>
<dbReference type="GO" id="GO:0070180">
    <property type="term" value="F:large ribosomal subunit rRNA binding"/>
    <property type="evidence" value="ECO:0007669"/>
    <property type="project" value="TreeGrafter"/>
</dbReference>
<protein>
    <recommendedName>
        <fullName evidence="4">Large ribosomal subunit protein uL14</fullName>
    </recommendedName>
</protein>
<dbReference type="Gene3D" id="2.40.150.20">
    <property type="entry name" value="Ribosomal protein L14"/>
    <property type="match status" value="1"/>
</dbReference>
<dbReference type="SUPFAM" id="SSF50193">
    <property type="entry name" value="Ribosomal protein L14"/>
    <property type="match status" value="1"/>
</dbReference>
<dbReference type="AlphaFoldDB" id="A0A7J4IXT7"/>
<gene>
    <name evidence="4" type="primary">rpl14</name>
    <name evidence="6" type="ORF">HA254_06150</name>
</gene>
<dbReference type="InterPro" id="IPR000218">
    <property type="entry name" value="Ribosomal_uL14"/>
</dbReference>
<proteinExistence type="inferred from homology"/>
<dbReference type="InterPro" id="IPR036853">
    <property type="entry name" value="Ribosomal_uL14_sf"/>
</dbReference>
<dbReference type="PROSITE" id="PS00049">
    <property type="entry name" value="RIBOSOMAL_L14"/>
    <property type="match status" value="1"/>
</dbReference>
<evidence type="ECO:0000256" key="1">
    <source>
        <dbReference type="ARBA" id="ARBA00010745"/>
    </source>
</evidence>